<feature type="domain" description="Ig-like" evidence="10">
    <location>
        <begin position="404"/>
        <end position="479"/>
    </location>
</feature>
<keyword evidence="6 9" id="KW-0472">Membrane</keyword>
<dbReference type="InterPro" id="IPR013783">
    <property type="entry name" value="Ig-like_fold"/>
</dbReference>
<dbReference type="PANTHER" id="PTHR44170:SF60">
    <property type="entry name" value="ROUNDABOUT HOMOLOG 1"/>
    <property type="match status" value="1"/>
</dbReference>
<dbReference type="InterPro" id="IPR013098">
    <property type="entry name" value="Ig_I-set"/>
</dbReference>
<dbReference type="SUPFAM" id="SSF49265">
    <property type="entry name" value="Fibronectin type III"/>
    <property type="match status" value="1"/>
</dbReference>
<dbReference type="InterPro" id="IPR003598">
    <property type="entry name" value="Ig_sub2"/>
</dbReference>
<dbReference type="InterPro" id="IPR036179">
    <property type="entry name" value="Ig-like_dom_sf"/>
</dbReference>
<evidence type="ECO:0000313" key="12">
    <source>
        <dbReference type="Proteomes" id="UP000886998"/>
    </source>
</evidence>
<evidence type="ECO:0000256" key="2">
    <source>
        <dbReference type="ARBA" id="ARBA00022692"/>
    </source>
</evidence>
<comment type="caution">
    <text evidence="11">The sequence shown here is derived from an EMBL/GenBank/DDBJ whole genome shotgun (WGS) entry which is preliminary data.</text>
</comment>
<dbReference type="Proteomes" id="UP000886998">
    <property type="component" value="Unassembled WGS sequence"/>
</dbReference>
<protein>
    <submittedName>
        <fullName evidence="11">Roundabout homolog 2</fullName>
    </submittedName>
</protein>
<gene>
    <name evidence="11" type="primary">ROBO2</name>
    <name evidence="11" type="ORF">TNIN_316441</name>
</gene>
<dbReference type="FunFam" id="2.60.40.10:FF:000008">
    <property type="entry name" value="roundabout homolog 2 isoform X2"/>
    <property type="match status" value="1"/>
</dbReference>
<dbReference type="EMBL" id="BMAV01028010">
    <property type="protein sequence ID" value="GFS64215.1"/>
    <property type="molecule type" value="Genomic_DNA"/>
</dbReference>
<dbReference type="FunFam" id="2.60.40.10:FF:000053">
    <property type="entry name" value="Roundabout guidance receptor 1"/>
    <property type="match status" value="1"/>
</dbReference>
<evidence type="ECO:0000256" key="4">
    <source>
        <dbReference type="ARBA" id="ARBA00022737"/>
    </source>
</evidence>
<dbReference type="AlphaFoldDB" id="A0A8X6IWT5"/>
<dbReference type="CDD" id="cd00063">
    <property type="entry name" value="FN3"/>
    <property type="match status" value="1"/>
</dbReference>
<organism evidence="11 12">
    <name type="scientific">Trichonephila inaurata madagascariensis</name>
    <dbReference type="NCBI Taxonomy" id="2747483"/>
    <lineage>
        <taxon>Eukaryota</taxon>
        <taxon>Metazoa</taxon>
        <taxon>Ecdysozoa</taxon>
        <taxon>Arthropoda</taxon>
        <taxon>Chelicerata</taxon>
        <taxon>Arachnida</taxon>
        <taxon>Araneae</taxon>
        <taxon>Araneomorphae</taxon>
        <taxon>Entelegynae</taxon>
        <taxon>Araneoidea</taxon>
        <taxon>Nephilidae</taxon>
        <taxon>Trichonephila</taxon>
        <taxon>Trichonephila inaurata</taxon>
    </lineage>
</organism>
<evidence type="ECO:0000313" key="11">
    <source>
        <dbReference type="EMBL" id="GFS64215.1"/>
    </source>
</evidence>
<proteinExistence type="predicted"/>
<evidence type="ECO:0000259" key="10">
    <source>
        <dbReference type="PROSITE" id="PS50835"/>
    </source>
</evidence>
<feature type="domain" description="Ig-like" evidence="10">
    <location>
        <begin position="121"/>
        <end position="207"/>
    </location>
</feature>
<evidence type="ECO:0000256" key="1">
    <source>
        <dbReference type="ARBA" id="ARBA00004167"/>
    </source>
</evidence>
<dbReference type="Pfam" id="PF13927">
    <property type="entry name" value="Ig_3"/>
    <property type="match status" value="2"/>
</dbReference>
<evidence type="ECO:0000256" key="9">
    <source>
        <dbReference type="SAM" id="Phobius"/>
    </source>
</evidence>
<accession>A0A8X6IWT5</accession>
<keyword evidence="3" id="KW-0732">Signal</keyword>
<dbReference type="InterPro" id="IPR013106">
    <property type="entry name" value="Ig_V-set"/>
</dbReference>
<dbReference type="PROSITE" id="PS50835">
    <property type="entry name" value="IG_LIKE"/>
    <property type="match status" value="5"/>
</dbReference>
<reference evidence="11" key="1">
    <citation type="submission" date="2020-08" db="EMBL/GenBank/DDBJ databases">
        <title>Multicomponent nature underlies the extraordinary mechanical properties of spider dragline silk.</title>
        <authorList>
            <person name="Kono N."/>
            <person name="Nakamura H."/>
            <person name="Mori M."/>
            <person name="Yoshida Y."/>
            <person name="Ohtoshi R."/>
            <person name="Malay A.D."/>
            <person name="Moran D.A.P."/>
            <person name="Tomita M."/>
            <person name="Numata K."/>
            <person name="Arakawa K."/>
        </authorList>
    </citation>
    <scope>NUCLEOTIDE SEQUENCE</scope>
</reference>
<evidence type="ECO:0000256" key="3">
    <source>
        <dbReference type="ARBA" id="ARBA00022729"/>
    </source>
</evidence>
<dbReference type="GO" id="GO:0030154">
    <property type="term" value="P:cell differentiation"/>
    <property type="evidence" value="ECO:0007669"/>
    <property type="project" value="UniProtKB-ARBA"/>
</dbReference>
<dbReference type="SMART" id="SM00408">
    <property type="entry name" value="IGc2"/>
    <property type="match status" value="5"/>
</dbReference>
<evidence type="ECO:0000256" key="6">
    <source>
        <dbReference type="ARBA" id="ARBA00023136"/>
    </source>
</evidence>
<keyword evidence="4" id="KW-0677">Repeat</keyword>
<keyword evidence="2 9" id="KW-0812">Transmembrane</keyword>
<feature type="domain" description="Ig-like" evidence="10">
    <location>
        <begin position="25"/>
        <end position="115"/>
    </location>
</feature>
<feature type="domain" description="Ig-like" evidence="10">
    <location>
        <begin position="214"/>
        <end position="299"/>
    </location>
</feature>
<sequence length="572" mass="62256">MAEGVLNACQDQVNAALFSGQSRPPRITEHPSDVLVRKHEPATLNCKAEGRPEPSIEWYHDGNRVINSANRMVLPSGSLFFLHVIHTKREQDTGTYWCLATNEVGRARSRNATLEVAVLREDFRVVPKVVSAAVGDSATLECTPPKGHPEPTVRWRKDGEVVNTSKGRIRIVPPGNLVISEVRQSDEGRYTCIAENMAGMRESLPVHMAVHVKPFFVKEPEHLTVLANVDVTFPCKVDGDPQPTLTWRKKDGKMPVGRAEVAEDSSLVIRNVNVADEGTYVCEAENIVGSISSEEVTLTVHSRPNFLIKPKDQRIGLNGIAKMECSATGNPPPSIFWTKEGNQVLMFPERSYGKFSVSRDGTLTISGVSKEDDGYYICSILSGIGSSMAKAYLEVTAVGDLPAPIIKLGPANQTLPLSTVGMLPCEATGDPPPSIQWFVNSAPLQTRNPICCLQLEDSGFYTCTASSESGETSWSASLTVASPRNPNSIFHRMPDSSTYPGPPSKPIAINVSETSVTLQWERNSRMGSSPVIGYTGINSLVEIYKTLNLIYVFVGLGVFVLSIAGVPNPWPI</sequence>
<dbReference type="InterPro" id="IPR003961">
    <property type="entry name" value="FN3_dom"/>
</dbReference>
<dbReference type="GO" id="GO:0098609">
    <property type="term" value="P:cell-cell adhesion"/>
    <property type="evidence" value="ECO:0007669"/>
    <property type="project" value="TreeGrafter"/>
</dbReference>
<comment type="subcellular location">
    <subcellularLocation>
        <location evidence="1">Membrane</location>
        <topology evidence="1">Single-pass membrane protein</topology>
    </subcellularLocation>
</comment>
<keyword evidence="5 9" id="KW-1133">Transmembrane helix</keyword>
<evidence type="ECO:0000256" key="8">
    <source>
        <dbReference type="ARBA" id="ARBA00023319"/>
    </source>
</evidence>
<dbReference type="FunFam" id="2.60.40.10:FF:000026">
    <property type="entry name" value="roundabout homolog 2 isoform X1"/>
    <property type="match status" value="1"/>
</dbReference>
<dbReference type="Gene3D" id="2.60.40.10">
    <property type="entry name" value="Immunoglobulins"/>
    <property type="match status" value="6"/>
</dbReference>
<dbReference type="GO" id="GO:0007399">
    <property type="term" value="P:nervous system development"/>
    <property type="evidence" value="ECO:0007669"/>
    <property type="project" value="UniProtKB-ARBA"/>
</dbReference>
<keyword evidence="8" id="KW-0393">Immunoglobulin domain</keyword>
<keyword evidence="7" id="KW-1015">Disulfide bond</keyword>
<dbReference type="InterPro" id="IPR003599">
    <property type="entry name" value="Ig_sub"/>
</dbReference>
<dbReference type="GO" id="GO:0016020">
    <property type="term" value="C:membrane"/>
    <property type="evidence" value="ECO:0007669"/>
    <property type="project" value="UniProtKB-SubCell"/>
</dbReference>
<dbReference type="FunFam" id="2.60.40.10:FF:000930">
    <property type="entry name" value="immunoglobulin superfamily DCC subclass member 3"/>
    <property type="match status" value="1"/>
</dbReference>
<dbReference type="InterPro" id="IPR007110">
    <property type="entry name" value="Ig-like_dom"/>
</dbReference>
<dbReference type="PANTHER" id="PTHR44170">
    <property type="entry name" value="PROTEIN SIDEKICK"/>
    <property type="match status" value="1"/>
</dbReference>
<dbReference type="SMART" id="SM00406">
    <property type="entry name" value="IGv"/>
    <property type="match status" value="3"/>
</dbReference>
<dbReference type="GO" id="GO:0009653">
    <property type="term" value="P:anatomical structure morphogenesis"/>
    <property type="evidence" value="ECO:0007669"/>
    <property type="project" value="UniProtKB-ARBA"/>
</dbReference>
<dbReference type="SMART" id="SM00409">
    <property type="entry name" value="IG"/>
    <property type="match status" value="5"/>
</dbReference>
<evidence type="ECO:0000256" key="5">
    <source>
        <dbReference type="ARBA" id="ARBA00022989"/>
    </source>
</evidence>
<feature type="domain" description="Ig-like" evidence="10">
    <location>
        <begin position="304"/>
        <end position="396"/>
    </location>
</feature>
<evidence type="ECO:0000256" key="7">
    <source>
        <dbReference type="ARBA" id="ARBA00023157"/>
    </source>
</evidence>
<keyword evidence="12" id="KW-1185">Reference proteome</keyword>
<dbReference type="Pfam" id="PF07679">
    <property type="entry name" value="I-set"/>
    <property type="match status" value="3"/>
</dbReference>
<dbReference type="OrthoDB" id="428111at2759"/>
<dbReference type="SUPFAM" id="SSF48726">
    <property type="entry name" value="Immunoglobulin"/>
    <property type="match status" value="5"/>
</dbReference>
<dbReference type="InterPro" id="IPR036116">
    <property type="entry name" value="FN3_sf"/>
</dbReference>
<feature type="transmembrane region" description="Helical" evidence="9">
    <location>
        <begin position="549"/>
        <end position="566"/>
    </location>
</feature>
<name>A0A8X6IWT5_9ARAC</name>